<organism evidence="1 2">
    <name type="scientific">Acetobacter peroxydans</name>
    <dbReference type="NCBI Taxonomy" id="104098"/>
    <lineage>
        <taxon>Bacteria</taxon>
        <taxon>Pseudomonadati</taxon>
        <taxon>Pseudomonadota</taxon>
        <taxon>Alphaproteobacteria</taxon>
        <taxon>Acetobacterales</taxon>
        <taxon>Acetobacteraceae</taxon>
        <taxon>Acetobacter</taxon>
    </lineage>
</organism>
<reference evidence="1 2" key="1">
    <citation type="submission" date="2019-06" db="EMBL/GenBank/DDBJ databases">
        <title>Whole genome shotgun sequence of Acetobacter peroxydans NBRC 13755.</title>
        <authorList>
            <person name="Hosoyama A."/>
            <person name="Uohara A."/>
            <person name="Ohji S."/>
            <person name="Ichikawa N."/>
        </authorList>
    </citation>
    <scope>NUCLEOTIDE SEQUENCE [LARGE SCALE GENOMIC DNA]</scope>
    <source>
        <strain evidence="1 2">NBRC 13755</strain>
    </source>
</reference>
<evidence type="ECO:0000313" key="2">
    <source>
        <dbReference type="Proteomes" id="UP000317730"/>
    </source>
</evidence>
<gene>
    <name evidence="1" type="ORF">APE01nite_10120</name>
</gene>
<evidence type="ECO:0000313" key="1">
    <source>
        <dbReference type="EMBL" id="GEB85215.1"/>
    </source>
</evidence>
<name>A0A4Y3TWT9_9PROT</name>
<keyword evidence="2" id="KW-1185">Reference proteome</keyword>
<proteinExistence type="predicted"/>
<dbReference type="Proteomes" id="UP000317730">
    <property type="component" value="Unassembled WGS sequence"/>
</dbReference>
<comment type="caution">
    <text evidence="1">The sequence shown here is derived from an EMBL/GenBank/DDBJ whole genome shotgun (WGS) entry which is preliminary data.</text>
</comment>
<protein>
    <submittedName>
        <fullName evidence="1">Uncharacterized protein</fullName>
    </submittedName>
</protein>
<sequence length="62" mass="7107">MRPGSTGAKQRTKHLKIKKSFVTIPEFEQGLFYNFVPRTQFGAAMDKVSRRVSMAFNVQELT</sequence>
<dbReference type="AlphaFoldDB" id="A0A4Y3TWT9"/>
<accession>A0A4Y3TWT9</accession>
<dbReference type="EMBL" id="BJMV01000004">
    <property type="protein sequence ID" value="GEB85215.1"/>
    <property type="molecule type" value="Genomic_DNA"/>
</dbReference>